<protein>
    <submittedName>
        <fullName evidence="3">F pilus extension/retraction protein TrbI Inner membrane protein</fullName>
    </submittedName>
</protein>
<reference evidence="2 4" key="1">
    <citation type="submission" date="2015-11" db="EMBL/GenBank/DDBJ databases">
        <title>Genomic analysis of 38 Legionella species identifies large and diverse effector repertoires.</title>
        <authorList>
            <person name="Burstein D."/>
            <person name="Amaro F."/>
            <person name="Zusman T."/>
            <person name="Lifshitz Z."/>
            <person name="Cohen O."/>
            <person name="Gilbert J.A."/>
            <person name="Pupko T."/>
            <person name="Shuman H.A."/>
            <person name="Segal G."/>
        </authorList>
    </citation>
    <scope>NUCLEOTIDE SEQUENCE [LARGE SCALE GENOMIC DNA]</scope>
    <source>
        <strain evidence="2 4">ATCC 49507</strain>
    </source>
</reference>
<evidence type="ECO:0000313" key="3">
    <source>
        <dbReference type="EMBL" id="STY16688.1"/>
    </source>
</evidence>
<organism evidence="3 5">
    <name type="scientific">Legionella quateirensis</name>
    <dbReference type="NCBI Taxonomy" id="45072"/>
    <lineage>
        <taxon>Bacteria</taxon>
        <taxon>Pseudomonadati</taxon>
        <taxon>Pseudomonadota</taxon>
        <taxon>Gammaproteobacteria</taxon>
        <taxon>Legionellales</taxon>
        <taxon>Legionellaceae</taxon>
        <taxon>Legionella</taxon>
    </lineage>
</organism>
<evidence type="ECO:0000313" key="2">
    <source>
        <dbReference type="EMBL" id="KTD47795.1"/>
    </source>
</evidence>
<proteinExistence type="predicted"/>
<accession>A0A378KTG4</accession>
<sequence>MRLIQVVVMCLAATMFIVCGLWLKSPKNTVVCFDIQKIQGQFIRQLAAHNASETQVTRSTLQFKSLLQKTLQNYSQKNKIIVLDSKFHLAGGIDVTEAIANELAFAMSKSS</sequence>
<evidence type="ECO:0000313" key="4">
    <source>
        <dbReference type="Proteomes" id="UP000054639"/>
    </source>
</evidence>
<dbReference type="Proteomes" id="UP000054639">
    <property type="component" value="Unassembled WGS sequence"/>
</dbReference>
<keyword evidence="1" id="KW-1133">Transmembrane helix</keyword>
<keyword evidence="1" id="KW-0472">Membrane</keyword>
<dbReference type="STRING" id="45072.Lqua_2188"/>
<dbReference type="Proteomes" id="UP000254230">
    <property type="component" value="Unassembled WGS sequence"/>
</dbReference>
<keyword evidence="4" id="KW-1185">Reference proteome</keyword>
<name>A0A378KTG4_9GAMM</name>
<dbReference type="EMBL" id="LNYR01000031">
    <property type="protein sequence ID" value="KTD47795.1"/>
    <property type="molecule type" value="Genomic_DNA"/>
</dbReference>
<dbReference type="AlphaFoldDB" id="A0A378KTG4"/>
<dbReference type="RefSeq" id="WP_058474328.1">
    <property type="nucleotide sequence ID" value="NZ_CAAAIL010000008.1"/>
</dbReference>
<gene>
    <name evidence="3" type="primary">trbI</name>
    <name evidence="2" type="synonym">trbI_1</name>
    <name evidence="2" type="ORF">Lqua_2188</name>
    <name evidence="3" type="ORF">NCTC12376_00479</name>
</gene>
<dbReference type="InterPro" id="IPR014115">
    <property type="entry name" value="TrbI_Ftype"/>
</dbReference>
<dbReference type="EMBL" id="UGOW01000001">
    <property type="protein sequence ID" value="STY16688.1"/>
    <property type="molecule type" value="Genomic_DNA"/>
</dbReference>
<keyword evidence="1" id="KW-0812">Transmembrane</keyword>
<reference evidence="3 5" key="2">
    <citation type="submission" date="2018-06" db="EMBL/GenBank/DDBJ databases">
        <authorList>
            <consortium name="Pathogen Informatics"/>
            <person name="Doyle S."/>
        </authorList>
    </citation>
    <scope>NUCLEOTIDE SEQUENCE [LARGE SCALE GENOMIC DNA]</scope>
    <source>
        <strain evidence="3 5">NCTC12376</strain>
    </source>
</reference>
<dbReference type="OrthoDB" id="5652058at2"/>
<dbReference type="Pfam" id="PF09677">
    <property type="entry name" value="TrbI_Ftype"/>
    <property type="match status" value="1"/>
</dbReference>
<feature type="transmembrane region" description="Helical" evidence="1">
    <location>
        <begin position="6"/>
        <end position="23"/>
    </location>
</feature>
<evidence type="ECO:0000256" key="1">
    <source>
        <dbReference type="SAM" id="Phobius"/>
    </source>
</evidence>
<evidence type="ECO:0000313" key="5">
    <source>
        <dbReference type="Proteomes" id="UP000254230"/>
    </source>
</evidence>